<dbReference type="AlphaFoldDB" id="A0A6L5GGL8"/>
<evidence type="ECO:0000256" key="1">
    <source>
        <dbReference type="SAM" id="SignalP"/>
    </source>
</evidence>
<organism evidence="2 3">
    <name type="scientific">Glycomyces albidus</name>
    <dbReference type="NCBI Taxonomy" id="2656774"/>
    <lineage>
        <taxon>Bacteria</taxon>
        <taxon>Bacillati</taxon>
        <taxon>Actinomycetota</taxon>
        <taxon>Actinomycetes</taxon>
        <taxon>Glycomycetales</taxon>
        <taxon>Glycomycetaceae</taxon>
        <taxon>Glycomyces</taxon>
    </lineage>
</organism>
<accession>A0A6L5GGL8</accession>
<dbReference type="NCBIfam" id="TIGR01653">
    <property type="entry name" value="lactococcin_972"/>
    <property type="match status" value="1"/>
</dbReference>
<proteinExistence type="predicted"/>
<feature type="signal peptide" evidence="1">
    <location>
        <begin position="1"/>
        <end position="27"/>
    </location>
</feature>
<feature type="chain" id="PRO_5026979037" evidence="1">
    <location>
        <begin position="28"/>
        <end position="118"/>
    </location>
</feature>
<keyword evidence="1" id="KW-0732">Signal</keyword>
<protein>
    <submittedName>
        <fullName evidence="2">Lactococcin 972 family bacteriocin</fullName>
    </submittedName>
</protein>
<evidence type="ECO:0000313" key="3">
    <source>
        <dbReference type="Proteomes" id="UP000477750"/>
    </source>
</evidence>
<evidence type="ECO:0000313" key="2">
    <source>
        <dbReference type="EMBL" id="MQM28741.1"/>
    </source>
</evidence>
<name>A0A6L5GGL8_9ACTN</name>
<gene>
    <name evidence="2" type="ORF">GFD30_24730</name>
</gene>
<sequence>MQRVKQHLMVAVMSAAILVGGTTAVQAEAGTAGLESVRYENFCRDVDGGTWCTGTASGSDPFSKVCYSNYFHPTNRHSATAMMASGTDRQVADAGEWAKASVEAGAAHTCYTKYNPDA</sequence>
<comment type="caution">
    <text evidence="2">The sequence shown here is derived from an EMBL/GenBank/DDBJ whole genome shotgun (WGS) entry which is preliminary data.</text>
</comment>
<dbReference type="Gene3D" id="2.60.40.2850">
    <property type="match status" value="1"/>
</dbReference>
<dbReference type="EMBL" id="WIAO01000055">
    <property type="protein sequence ID" value="MQM28741.1"/>
    <property type="molecule type" value="Genomic_DNA"/>
</dbReference>
<dbReference type="Pfam" id="PF09683">
    <property type="entry name" value="Lactococcin_972"/>
    <property type="match status" value="1"/>
</dbReference>
<dbReference type="Proteomes" id="UP000477750">
    <property type="component" value="Unassembled WGS sequence"/>
</dbReference>
<keyword evidence="3" id="KW-1185">Reference proteome</keyword>
<reference evidence="2 3" key="1">
    <citation type="submission" date="2019-10" db="EMBL/GenBank/DDBJ databases">
        <title>Glycomyces albidus sp. nov., a novel actinomycete isolated from rhizosphere soil of wheat (Triticum aestivum L.).</title>
        <authorList>
            <person name="Qian L."/>
        </authorList>
    </citation>
    <scope>NUCLEOTIDE SEQUENCE [LARGE SCALE GENOMIC DNA]</scope>
    <source>
        <strain evidence="2 3">NEAU-7082</strain>
    </source>
</reference>
<dbReference type="InterPro" id="IPR006540">
    <property type="entry name" value="Lactococcin_972"/>
</dbReference>